<proteinExistence type="predicted"/>
<dbReference type="Pfam" id="PF07679">
    <property type="entry name" value="I-set"/>
    <property type="match status" value="1"/>
</dbReference>
<gene>
    <name evidence="2" type="ORF">BpHYR1_054587</name>
</gene>
<dbReference type="OrthoDB" id="6107607at2759"/>
<organism evidence="2 3">
    <name type="scientific">Brachionus plicatilis</name>
    <name type="common">Marine rotifer</name>
    <name type="synonym">Brachionus muelleri</name>
    <dbReference type="NCBI Taxonomy" id="10195"/>
    <lineage>
        <taxon>Eukaryota</taxon>
        <taxon>Metazoa</taxon>
        <taxon>Spiralia</taxon>
        <taxon>Gnathifera</taxon>
        <taxon>Rotifera</taxon>
        <taxon>Eurotatoria</taxon>
        <taxon>Monogononta</taxon>
        <taxon>Pseudotrocha</taxon>
        <taxon>Ploima</taxon>
        <taxon>Brachionidae</taxon>
        <taxon>Brachionus</taxon>
    </lineage>
</organism>
<dbReference type="InterPro" id="IPR013783">
    <property type="entry name" value="Ig-like_fold"/>
</dbReference>
<dbReference type="Proteomes" id="UP000276133">
    <property type="component" value="Unassembled WGS sequence"/>
</dbReference>
<sequence length="102" mass="11005">IPKIEKEPGDQTVGIDETLKVKIPVVGKGPFSLALKKDDEEIKVGDSGDQYKISELDGTVTFTIPLTQRDHTGQYEIAISNDSGTVSVPFKVKVKAPPGEPQ</sequence>
<evidence type="ECO:0000259" key="1">
    <source>
        <dbReference type="Pfam" id="PF07679"/>
    </source>
</evidence>
<dbReference type="EMBL" id="REGN01001047">
    <property type="protein sequence ID" value="RNA37420.1"/>
    <property type="molecule type" value="Genomic_DNA"/>
</dbReference>
<feature type="non-terminal residue" evidence="2">
    <location>
        <position position="1"/>
    </location>
</feature>
<evidence type="ECO:0000313" key="2">
    <source>
        <dbReference type="EMBL" id="RNA37420.1"/>
    </source>
</evidence>
<protein>
    <submittedName>
        <fullName evidence="2">Twitchin-like isoform X7</fullName>
    </submittedName>
</protein>
<dbReference type="SUPFAM" id="SSF48726">
    <property type="entry name" value="Immunoglobulin"/>
    <property type="match status" value="1"/>
</dbReference>
<name>A0A3M7SP77_BRAPC</name>
<feature type="domain" description="Immunoglobulin I-set" evidence="1">
    <location>
        <begin position="2"/>
        <end position="94"/>
    </location>
</feature>
<dbReference type="AlphaFoldDB" id="A0A3M7SP77"/>
<dbReference type="InterPro" id="IPR036179">
    <property type="entry name" value="Ig-like_dom_sf"/>
</dbReference>
<dbReference type="Gene3D" id="2.60.40.10">
    <property type="entry name" value="Immunoglobulins"/>
    <property type="match status" value="1"/>
</dbReference>
<evidence type="ECO:0000313" key="3">
    <source>
        <dbReference type="Proteomes" id="UP000276133"/>
    </source>
</evidence>
<keyword evidence="3" id="KW-1185">Reference proteome</keyword>
<comment type="caution">
    <text evidence="2">The sequence shown here is derived from an EMBL/GenBank/DDBJ whole genome shotgun (WGS) entry which is preliminary data.</text>
</comment>
<reference evidence="2 3" key="1">
    <citation type="journal article" date="2018" name="Sci. Rep.">
        <title>Genomic signatures of local adaptation to the degree of environmental predictability in rotifers.</title>
        <authorList>
            <person name="Franch-Gras L."/>
            <person name="Hahn C."/>
            <person name="Garcia-Roger E.M."/>
            <person name="Carmona M.J."/>
            <person name="Serra M."/>
            <person name="Gomez A."/>
        </authorList>
    </citation>
    <scope>NUCLEOTIDE SEQUENCE [LARGE SCALE GENOMIC DNA]</scope>
    <source>
        <strain evidence="2">HYR1</strain>
    </source>
</reference>
<accession>A0A3M7SP77</accession>
<dbReference type="STRING" id="10195.A0A3M7SP77"/>
<dbReference type="InterPro" id="IPR013098">
    <property type="entry name" value="Ig_I-set"/>
</dbReference>